<accession>A0A9N8ZNU9</accession>
<evidence type="ECO:0000313" key="1">
    <source>
        <dbReference type="EMBL" id="CAG8502175.1"/>
    </source>
</evidence>
<comment type="caution">
    <text evidence="1">The sequence shown here is derived from an EMBL/GenBank/DDBJ whole genome shotgun (WGS) entry which is preliminary data.</text>
</comment>
<reference evidence="1" key="1">
    <citation type="submission" date="2021-06" db="EMBL/GenBank/DDBJ databases">
        <authorList>
            <person name="Kallberg Y."/>
            <person name="Tangrot J."/>
            <person name="Rosling A."/>
        </authorList>
    </citation>
    <scope>NUCLEOTIDE SEQUENCE</scope>
    <source>
        <strain evidence="1">87-6 pot B 2015</strain>
    </source>
</reference>
<name>A0A9N8ZNU9_FUNMO</name>
<gene>
    <name evidence="1" type="ORF">FMOSSE_LOCUS4096</name>
</gene>
<dbReference type="AlphaFoldDB" id="A0A9N8ZNU9"/>
<evidence type="ECO:0000313" key="2">
    <source>
        <dbReference type="Proteomes" id="UP000789375"/>
    </source>
</evidence>
<sequence length="73" mass="8389">MSQECILSSVLIPIYDKDRNGLCLILLRSELYFCEALIIQIVLSYNAHVSNLIVLHYLKNFIVCPPHSFHLLS</sequence>
<proteinExistence type="predicted"/>
<protein>
    <submittedName>
        <fullName evidence="1">1263_t:CDS:1</fullName>
    </submittedName>
</protein>
<organism evidence="1 2">
    <name type="scientific">Funneliformis mosseae</name>
    <name type="common">Endomycorrhizal fungus</name>
    <name type="synonym">Glomus mosseae</name>
    <dbReference type="NCBI Taxonomy" id="27381"/>
    <lineage>
        <taxon>Eukaryota</taxon>
        <taxon>Fungi</taxon>
        <taxon>Fungi incertae sedis</taxon>
        <taxon>Mucoromycota</taxon>
        <taxon>Glomeromycotina</taxon>
        <taxon>Glomeromycetes</taxon>
        <taxon>Glomerales</taxon>
        <taxon>Glomeraceae</taxon>
        <taxon>Funneliformis</taxon>
    </lineage>
</organism>
<dbReference type="EMBL" id="CAJVPP010000665">
    <property type="protein sequence ID" value="CAG8502175.1"/>
    <property type="molecule type" value="Genomic_DNA"/>
</dbReference>
<keyword evidence="2" id="KW-1185">Reference proteome</keyword>
<dbReference type="Proteomes" id="UP000789375">
    <property type="component" value="Unassembled WGS sequence"/>
</dbReference>